<dbReference type="CDD" id="cd01650">
    <property type="entry name" value="RT_nLTR_like"/>
    <property type="match status" value="1"/>
</dbReference>
<dbReference type="InterPro" id="IPR000477">
    <property type="entry name" value="RT_dom"/>
</dbReference>
<dbReference type="PRINTS" id="PR01345">
    <property type="entry name" value="CERVTRCPTASE"/>
</dbReference>
<accession>A0A8V0XIV5</accession>
<proteinExistence type="predicted"/>
<dbReference type="Pfam" id="PF00078">
    <property type="entry name" value="RVT_1"/>
    <property type="match status" value="1"/>
</dbReference>
<reference evidence="2" key="3">
    <citation type="submission" date="2025-09" db="UniProtKB">
        <authorList>
            <consortium name="Ensembl"/>
        </authorList>
    </citation>
    <scope>IDENTIFICATION</scope>
    <source>
        <strain evidence="2">broiler</strain>
    </source>
</reference>
<organism evidence="2 3">
    <name type="scientific">Gallus gallus</name>
    <name type="common">Chicken</name>
    <dbReference type="NCBI Taxonomy" id="9031"/>
    <lineage>
        <taxon>Eukaryota</taxon>
        <taxon>Metazoa</taxon>
        <taxon>Chordata</taxon>
        <taxon>Craniata</taxon>
        <taxon>Vertebrata</taxon>
        <taxon>Euteleostomi</taxon>
        <taxon>Archelosauria</taxon>
        <taxon>Archosauria</taxon>
        <taxon>Dinosauria</taxon>
        <taxon>Saurischia</taxon>
        <taxon>Theropoda</taxon>
        <taxon>Coelurosauria</taxon>
        <taxon>Aves</taxon>
        <taxon>Neognathae</taxon>
        <taxon>Galloanserae</taxon>
        <taxon>Galliformes</taxon>
        <taxon>Phasianidae</taxon>
        <taxon>Phasianinae</taxon>
        <taxon>Gallus</taxon>
    </lineage>
</organism>
<dbReference type="AlphaFoldDB" id="A0A8V0XIV5"/>
<keyword evidence="3" id="KW-1185">Reference proteome</keyword>
<evidence type="ECO:0000313" key="2">
    <source>
        <dbReference type="Ensembl" id="ENSGALP00010005692.1"/>
    </source>
</evidence>
<evidence type="ECO:0000313" key="3">
    <source>
        <dbReference type="Proteomes" id="UP000000539"/>
    </source>
</evidence>
<dbReference type="Proteomes" id="UP000000539">
    <property type="component" value="Chromosome 1"/>
</dbReference>
<dbReference type="Ensembl" id="ENSGALT00010009687.1">
    <property type="protein sequence ID" value="ENSGALP00010005692.1"/>
    <property type="gene ID" value="ENSGALG00010004148.1"/>
</dbReference>
<reference evidence="2" key="2">
    <citation type="submission" date="2025-08" db="UniProtKB">
        <authorList>
            <consortium name="Ensembl"/>
        </authorList>
    </citation>
    <scope>IDENTIFICATION</scope>
    <source>
        <strain evidence="2">broiler</strain>
    </source>
</reference>
<dbReference type="FunCoup" id="A0A8V0XIV5">
    <property type="interactions" value="158"/>
</dbReference>
<dbReference type="SUPFAM" id="SSF56672">
    <property type="entry name" value="DNA/RNA polymerases"/>
    <property type="match status" value="1"/>
</dbReference>
<dbReference type="InterPro" id="IPR043502">
    <property type="entry name" value="DNA/RNA_pol_sf"/>
</dbReference>
<protein>
    <recommendedName>
        <fullName evidence="1">Reverse transcriptase domain-containing protein</fullName>
    </recommendedName>
</protein>
<feature type="domain" description="Reverse transcriptase" evidence="1">
    <location>
        <begin position="188"/>
        <end position="443"/>
    </location>
</feature>
<evidence type="ECO:0000259" key="1">
    <source>
        <dbReference type="PROSITE" id="PS50878"/>
    </source>
</evidence>
<name>A0A8V0XIV5_CHICK</name>
<dbReference type="PROSITE" id="PS50878">
    <property type="entry name" value="RT_POL"/>
    <property type="match status" value="1"/>
</dbReference>
<sequence>MSRCGIRPAWMNRELFLRLQEKKRIYLLWKKGRATRKEYKEVVKMCREKIRNAKAWLELNLTAGVKGNKKLFYKYINSKRRTRENLHSLLDEAGNVTTEDKEKAGVLNAFFTSIFKSQTSYPQVSPLSDLAALAGERTKPSTIQEETVRDLLLQLDCHKSMGPDEIHPRVLRELAEVIAEPLTIIYQHSLLTGEAPDDWRLANVTSIYKKGCREDLGNYRPVSLTSVPGKIMEQIVLREIMWHVQDSWGIRPSQHGFTKGRSCLTNLVSFYDLVTHLVDEGKAVDVVYLDFSKSFDTVSHSILLQKLAVRGLDRYTLGWVRNWLEDRAQRVVVKGVKSSLQPVTSGVPQGSVLQPVQFNIFIDDLDEGIECTLSKFADDTKLAGSVDLPEGSKALQRDLDRIDSWAEANGMGFNRTKCRVLHFGRNNPRQRYRLGAEWLEGCVEEMDLGVLIDARLNVSQQCAQVAKKANGILACIRNGVASRNREVIVPLYLALVRPHLEYCVQFWAPHCKKDIEALERVQRRATKLVRGLEHRPYEERLKELGLFSVEKRRLRGDLIALYNYLKGGCSELGVSLFSCVTSDRTRGNGFKLRQGRFRLDVRIYYFSERVVRHWNGLPREVVESPSLVVFKERLDVGLSDMV</sequence>
<dbReference type="PANTHER" id="PTHR33332">
    <property type="entry name" value="REVERSE TRANSCRIPTASE DOMAIN-CONTAINING PROTEIN"/>
    <property type="match status" value="1"/>
</dbReference>
<dbReference type="GeneTree" id="ENSGT01150000286902"/>
<reference evidence="2" key="1">
    <citation type="submission" date="2020-11" db="EMBL/GenBank/DDBJ databases">
        <title>Gallus gallus (Chicken) genome, bGalGal1, GRCg7b, maternal haplotype autosomes + Z &amp; W.</title>
        <authorList>
            <person name="Warren W."/>
            <person name="Formenti G."/>
            <person name="Fedrigo O."/>
            <person name="Haase B."/>
            <person name="Mountcastle J."/>
            <person name="Balacco J."/>
            <person name="Tracey A."/>
            <person name="Schneider V."/>
            <person name="Okimoto R."/>
            <person name="Cheng H."/>
            <person name="Hawken R."/>
            <person name="Howe K."/>
            <person name="Jarvis E.D."/>
        </authorList>
    </citation>
    <scope>NUCLEOTIDE SEQUENCE [LARGE SCALE GENOMIC DNA]</scope>
    <source>
        <strain evidence="2">Broiler</strain>
    </source>
</reference>